<name>A0A497JHY7_9ARCH</name>
<feature type="compositionally biased region" description="Basic residues" evidence="1">
    <location>
        <begin position="8"/>
        <end position="23"/>
    </location>
</feature>
<dbReference type="EMBL" id="QMWP01000082">
    <property type="protein sequence ID" value="RLG70109.1"/>
    <property type="molecule type" value="Genomic_DNA"/>
</dbReference>
<feature type="region of interest" description="Disordered" evidence="1">
    <location>
        <begin position="7"/>
        <end position="37"/>
    </location>
</feature>
<evidence type="ECO:0000313" key="2">
    <source>
        <dbReference type="EMBL" id="RLG70109.1"/>
    </source>
</evidence>
<accession>A0A497JHY7</accession>
<proteinExistence type="predicted"/>
<gene>
    <name evidence="2" type="ORF">DRO04_02360</name>
</gene>
<evidence type="ECO:0000256" key="1">
    <source>
        <dbReference type="SAM" id="MobiDB-lite"/>
    </source>
</evidence>
<organism evidence="2 3">
    <name type="scientific">Candidatus Iainarchaeum sp</name>
    <dbReference type="NCBI Taxonomy" id="3101447"/>
    <lineage>
        <taxon>Archaea</taxon>
        <taxon>Candidatus Iainarchaeota</taxon>
        <taxon>Candidatus Iainarchaeia</taxon>
        <taxon>Candidatus Iainarchaeales</taxon>
        <taxon>Candidatus Iainarchaeaceae</taxon>
        <taxon>Candidatus Iainarchaeum</taxon>
    </lineage>
</organism>
<protein>
    <submittedName>
        <fullName evidence="2">Uncharacterized protein</fullName>
    </submittedName>
</protein>
<evidence type="ECO:0000313" key="3">
    <source>
        <dbReference type="Proteomes" id="UP000278031"/>
    </source>
</evidence>
<dbReference type="Proteomes" id="UP000278031">
    <property type="component" value="Unassembled WGS sequence"/>
</dbReference>
<reference evidence="2 3" key="1">
    <citation type="submission" date="2018-06" db="EMBL/GenBank/DDBJ databases">
        <title>Extensive metabolic versatility and redundancy in microbially diverse, dynamic hydrothermal sediments.</title>
        <authorList>
            <person name="Dombrowski N."/>
            <person name="Teske A."/>
            <person name="Baker B.J."/>
        </authorList>
    </citation>
    <scope>NUCLEOTIDE SEQUENCE [LARGE SCALE GENOMIC DNA]</scope>
    <source>
        <strain evidence="2">B51_G17</strain>
    </source>
</reference>
<comment type="caution">
    <text evidence="2">The sequence shown here is derived from an EMBL/GenBank/DDBJ whole genome shotgun (WGS) entry which is preliminary data.</text>
</comment>
<sequence>MLFFLRAKPPRRRPGKGGGRKPPGRGSYGGMPSGRDPRKKIIKNAINKITDKKPTFKSRSSYVAALYFNPLWELLRNRIPAKHRAEARQLIKDVITIGLDARDLEDNFRISKARLLRYLQQVSFKDEELNTAVADMFARLKEHPYNLVSTADFFILYGRNVESAFEVLKEVFSCITSLKAEELKNMLKKFGIPKKEYDMLIGRIEEVLKEKQSQINYEFYRLVENLPRIFTKDAKFKKQAIEIWKLRRNAKVRLLMLFSGKMLDLLFDTVARHVRTPIENMNRVKKLIGIYFCARTPSLENMRIVFSHMAKISRDASLKESFRSASTLLKQLIEEKKGLEVLSEKTRADIEMLLNYAKVYLEPLIKERLSLLFGSYGHMFYAQIVENCDGFYREEIIPAIKRFLKGKGS</sequence>
<dbReference type="AlphaFoldDB" id="A0A497JHY7"/>